<evidence type="ECO:0000259" key="1">
    <source>
        <dbReference type="Pfam" id="PF01979"/>
    </source>
</evidence>
<dbReference type="SUPFAM" id="SSF51556">
    <property type="entry name" value="Metallo-dependent hydrolases"/>
    <property type="match status" value="1"/>
</dbReference>
<dbReference type="GO" id="GO:0016810">
    <property type="term" value="F:hydrolase activity, acting on carbon-nitrogen (but not peptide) bonds"/>
    <property type="evidence" value="ECO:0007669"/>
    <property type="project" value="InterPro"/>
</dbReference>
<accession>A0A285IM46</accession>
<dbReference type="Proteomes" id="UP000219353">
    <property type="component" value="Unassembled WGS sequence"/>
</dbReference>
<dbReference type="InterPro" id="IPR051781">
    <property type="entry name" value="Metallo-dep_Hydrolase"/>
</dbReference>
<dbReference type="InterPro" id="IPR032466">
    <property type="entry name" value="Metal_Hydrolase"/>
</dbReference>
<evidence type="ECO:0000313" key="2">
    <source>
        <dbReference type="EMBL" id="SNY49090.1"/>
    </source>
</evidence>
<sequence>MKSLVFTAIAGVLVLFFLLLPQPDATSQLKPVATAVSDATSNSFVLGPVKVFDGQQWRKERYVEVRDGRVQQLHPDKPDSTLPLIDGHNQWLMPGLIDAHVHAWGDALQQALNFGVTTALDMFGDQQFLVAQKAARAGTERTDQADMYGAGVLVTAPKGHGTQYGIEIPVIERPEQASDFVAARLAEGSDYIKIVYTSAKALRHFRPSIDLATLQAVIDAAKAQGLLAVVHIADLPSAEEAIAAGADGLVHSFFSEPVSDELLQLMASGQRFVIPTMTVMEGMLANQINEELLLQDPPALLTAAAISSLQQRFGNAQIPPERYQLLAGNTKKMAEAGILLLAGSDAPNPNTAHGVSLLVEMVLLQRAGVPNLQVLQSATSAPAKAFGLQEVGYLRPGYKADMLLLSQDPMAELTTLLTPAAIWKNGWLHQPELPAESTAVTAGLIADFNTGLTARSGGFAASSDSMMQGKSSAEIRVQQGALQVTGTTRPGFAYPWAGVAWQTADSMETGSNFSDISHIKFTIRGTPGQYRLDAFSAGSFMPVSHRFAVTADWQTIELPLSAFSGLNTEAVSMLLWNGPEGEFQFELDDIELR</sequence>
<dbReference type="InterPro" id="IPR008979">
    <property type="entry name" value="Galactose-bd-like_sf"/>
</dbReference>
<organism evidence="2 3">
    <name type="scientific">Arsukibacterium tuosuense</name>
    <dbReference type="NCBI Taxonomy" id="1323745"/>
    <lineage>
        <taxon>Bacteria</taxon>
        <taxon>Pseudomonadati</taxon>
        <taxon>Pseudomonadota</taxon>
        <taxon>Gammaproteobacteria</taxon>
        <taxon>Chromatiales</taxon>
        <taxon>Chromatiaceae</taxon>
        <taxon>Arsukibacterium</taxon>
    </lineage>
</organism>
<dbReference type="Gene3D" id="3.30.110.90">
    <property type="entry name" value="Amidohydrolase"/>
    <property type="match status" value="1"/>
</dbReference>
<feature type="domain" description="Amidohydrolase-related" evidence="1">
    <location>
        <begin position="92"/>
        <end position="417"/>
    </location>
</feature>
<dbReference type="Gene3D" id="3.40.50.10910">
    <property type="entry name" value="Amidohydrolase"/>
    <property type="match status" value="1"/>
</dbReference>
<dbReference type="AlphaFoldDB" id="A0A285IM46"/>
<dbReference type="Pfam" id="PF01979">
    <property type="entry name" value="Amidohydro_1"/>
    <property type="match status" value="1"/>
</dbReference>
<dbReference type="Gene3D" id="1.20.58.520">
    <property type="entry name" value="Amidohydrolase"/>
    <property type="match status" value="1"/>
</dbReference>
<proteinExistence type="predicted"/>
<dbReference type="PANTHER" id="PTHR43135">
    <property type="entry name" value="ALPHA-D-RIBOSE 1-METHYLPHOSPHONATE 5-TRIPHOSPHATE DIPHOSPHATASE"/>
    <property type="match status" value="1"/>
</dbReference>
<dbReference type="EMBL" id="OBEB01000002">
    <property type="protein sequence ID" value="SNY49090.1"/>
    <property type="molecule type" value="Genomic_DNA"/>
</dbReference>
<dbReference type="Gene3D" id="2.60.120.430">
    <property type="entry name" value="Galactose-binding lectin"/>
    <property type="match status" value="1"/>
</dbReference>
<name>A0A285IM46_9GAMM</name>
<protein>
    <submittedName>
        <fullName evidence="2">Imidazolonepropionase</fullName>
    </submittedName>
</protein>
<dbReference type="SUPFAM" id="SSF51338">
    <property type="entry name" value="Composite domain of metallo-dependent hydrolases"/>
    <property type="match status" value="1"/>
</dbReference>
<gene>
    <name evidence="2" type="ORF">SAMN06297280_1250</name>
</gene>
<keyword evidence="3" id="KW-1185">Reference proteome</keyword>
<reference evidence="3" key="1">
    <citation type="submission" date="2017-09" db="EMBL/GenBank/DDBJ databases">
        <authorList>
            <person name="Varghese N."/>
            <person name="Submissions S."/>
        </authorList>
    </citation>
    <scope>NUCLEOTIDE SEQUENCE [LARGE SCALE GENOMIC DNA]</scope>
    <source>
        <strain evidence="3">CGMCC 1.12461</strain>
    </source>
</reference>
<evidence type="ECO:0000313" key="3">
    <source>
        <dbReference type="Proteomes" id="UP000219353"/>
    </source>
</evidence>
<dbReference type="PANTHER" id="PTHR43135:SF3">
    <property type="entry name" value="ALPHA-D-RIBOSE 1-METHYLPHOSPHONATE 5-TRIPHOSPHATE DIPHOSPHATASE"/>
    <property type="match status" value="1"/>
</dbReference>
<dbReference type="SUPFAM" id="SSF49785">
    <property type="entry name" value="Galactose-binding domain-like"/>
    <property type="match status" value="1"/>
</dbReference>
<dbReference type="InterPro" id="IPR006680">
    <property type="entry name" value="Amidohydro-rel"/>
</dbReference>
<dbReference type="OrthoDB" id="9782972at2"/>
<dbReference type="Gene3D" id="2.30.40.10">
    <property type="entry name" value="Urease, subunit C, domain 1"/>
    <property type="match status" value="1"/>
</dbReference>
<dbReference type="RefSeq" id="WP_097110543.1">
    <property type="nucleotide sequence ID" value="NZ_OBEB01000002.1"/>
</dbReference>
<dbReference type="InterPro" id="IPR011059">
    <property type="entry name" value="Metal-dep_hydrolase_composite"/>
</dbReference>